<dbReference type="Proteomes" id="UP000290975">
    <property type="component" value="Unassembled WGS sequence"/>
</dbReference>
<proteinExistence type="predicted"/>
<reference evidence="1 2" key="1">
    <citation type="submission" date="2014-12" db="EMBL/GenBank/DDBJ databases">
        <title>Whole genome sequencing of Sphingobium xenophagum OW59.</title>
        <authorList>
            <person name="Ohta Y."/>
            <person name="Nishi S."/>
            <person name="Hatada Y."/>
        </authorList>
    </citation>
    <scope>NUCLEOTIDE SEQUENCE [LARGE SCALE GENOMIC DNA]</scope>
    <source>
        <strain evidence="1 2">OW59</strain>
    </source>
</reference>
<accession>A0A401IX84</accession>
<dbReference type="AlphaFoldDB" id="A0A401IX84"/>
<protein>
    <submittedName>
        <fullName evidence="1">Uncharacterized protein</fullName>
    </submittedName>
</protein>
<keyword evidence="2" id="KW-1185">Reference proteome</keyword>
<organism evidence="1 2">
    <name type="scientific">Sphingobium xenophagum</name>
    <dbReference type="NCBI Taxonomy" id="121428"/>
    <lineage>
        <taxon>Bacteria</taxon>
        <taxon>Pseudomonadati</taxon>
        <taxon>Pseudomonadota</taxon>
        <taxon>Alphaproteobacteria</taxon>
        <taxon>Sphingomonadales</taxon>
        <taxon>Sphingomonadaceae</taxon>
        <taxon>Sphingobium</taxon>
    </lineage>
</organism>
<comment type="caution">
    <text evidence="1">The sequence shown here is derived from an EMBL/GenBank/DDBJ whole genome shotgun (WGS) entry which is preliminary data.</text>
</comment>
<gene>
    <name evidence="1" type="ORF">MBESOW_P0225</name>
</gene>
<dbReference type="EMBL" id="BBQY01000001">
    <property type="protein sequence ID" value="GBH28972.1"/>
    <property type="molecule type" value="Genomic_DNA"/>
</dbReference>
<sequence length="51" mass="5745">MDRIDYIFGTLSQRMSSMKQPCRAMPASEPLSSLIDKVNAAKQRYQPGIGR</sequence>
<name>A0A401IX84_SPHXE</name>
<dbReference type="RefSeq" id="WP_165418694.1">
    <property type="nucleotide sequence ID" value="NZ_BBQY01000001.1"/>
</dbReference>
<evidence type="ECO:0000313" key="2">
    <source>
        <dbReference type="Proteomes" id="UP000290975"/>
    </source>
</evidence>
<evidence type="ECO:0000313" key="1">
    <source>
        <dbReference type="EMBL" id="GBH28972.1"/>
    </source>
</evidence>